<gene>
    <name evidence="4" type="ORF">Scep_018528</name>
</gene>
<dbReference type="GO" id="GO:0005737">
    <property type="term" value="C:cytoplasm"/>
    <property type="evidence" value="ECO:0007669"/>
    <property type="project" value="TreeGrafter"/>
</dbReference>
<sequence>MGEKRGTCTGCRKPLLVPPFATYVRCTSCRVINDVPVLLRQMEYRIQEPVRQVCDKGRGLLTFMNNVLSMNNAYQGSAAVAPAPPIIAPTYSSYHQPTPWPGGSGGGITGRKKALLIGVSYRKKSYALEGTINDVNCMKHFLVNNLCFPSNSIMILTEDEKDPLKIPTRQSILEALRWLIEDCRSGDSLVFHYSGHGSQQRNHLGDESDGYDETLCPLDYETKGMILDDQINDIIVKPLPQGAKLHAIIDACHSGTVLDLPYVCKIEEDGRFKWEPEASPSKKGTSGGLAICISACADNQSSVDTSALSGGTMTGALTYSFIKALVRSSEMKYGNLLIAMRSTVRDANKRIRLNGPIVSMFNKVFPGIRQVYIFSNSTEITIEFGVAFYAEIGKTHHSTMKNQTYQT</sequence>
<dbReference type="GO" id="GO:0006508">
    <property type="term" value="P:proteolysis"/>
    <property type="evidence" value="ECO:0007669"/>
    <property type="project" value="InterPro"/>
</dbReference>
<keyword evidence="5" id="KW-1185">Reference proteome</keyword>
<dbReference type="GO" id="GO:0004197">
    <property type="term" value="F:cysteine-type endopeptidase activity"/>
    <property type="evidence" value="ECO:0007669"/>
    <property type="project" value="InterPro"/>
</dbReference>
<evidence type="ECO:0000313" key="4">
    <source>
        <dbReference type="EMBL" id="KAK9111009.1"/>
    </source>
</evidence>
<proteinExistence type="inferred from homology"/>
<dbReference type="Proteomes" id="UP001419268">
    <property type="component" value="Unassembled WGS sequence"/>
</dbReference>
<dbReference type="PANTHER" id="PTHR48104">
    <property type="entry name" value="METACASPASE-4"/>
    <property type="match status" value="1"/>
</dbReference>
<dbReference type="Gene3D" id="3.40.50.12660">
    <property type="match status" value="1"/>
</dbReference>
<dbReference type="AlphaFoldDB" id="A0AAP0NLX1"/>
<name>A0AAP0NLX1_9MAGN</name>
<evidence type="ECO:0000256" key="1">
    <source>
        <dbReference type="ARBA" id="ARBA00009005"/>
    </source>
</evidence>
<dbReference type="NCBIfam" id="TIGR01053">
    <property type="entry name" value="LSD1"/>
    <property type="match status" value="1"/>
</dbReference>
<dbReference type="PANTHER" id="PTHR48104:SF17">
    <property type="entry name" value="METACASPASE-3"/>
    <property type="match status" value="1"/>
</dbReference>
<reference evidence="4 5" key="1">
    <citation type="submission" date="2024-01" db="EMBL/GenBank/DDBJ databases">
        <title>Genome assemblies of Stephania.</title>
        <authorList>
            <person name="Yang L."/>
        </authorList>
    </citation>
    <scope>NUCLEOTIDE SEQUENCE [LARGE SCALE GENOMIC DNA]</scope>
    <source>
        <strain evidence="4">JXDWG</strain>
        <tissue evidence="4">Leaf</tissue>
    </source>
</reference>
<evidence type="ECO:0000259" key="3">
    <source>
        <dbReference type="Pfam" id="PF06943"/>
    </source>
</evidence>
<dbReference type="Pfam" id="PF06943">
    <property type="entry name" value="zf-LSD1"/>
    <property type="match status" value="1"/>
</dbReference>
<evidence type="ECO:0008006" key="6">
    <source>
        <dbReference type="Google" id="ProtNLM"/>
    </source>
</evidence>
<dbReference type="InterPro" id="IPR029030">
    <property type="entry name" value="Caspase-like_dom_sf"/>
</dbReference>
<dbReference type="InterPro" id="IPR011600">
    <property type="entry name" value="Pept_C14_caspase"/>
</dbReference>
<evidence type="ECO:0000313" key="5">
    <source>
        <dbReference type="Proteomes" id="UP001419268"/>
    </source>
</evidence>
<feature type="domain" description="Zinc finger LSD1-type" evidence="3">
    <location>
        <begin position="8"/>
        <end position="31"/>
    </location>
</feature>
<accession>A0AAP0NLX1</accession>
<evidence type="ECO:0000259" key="2">
    <source>
        <dbReference type="Pfam" id="PF00656"/>
    </source>
</evidence>
<feature type="domain" description="Peptidase C14 caspase" evidence="2">
    <location>
        <begin position="111"/>
        <end position="348"/>
    </location>
</feature>
<comment type="similarity">
    <text evidence="1">Belongs to the peptidase C14B family.</text>
</comment>
<organism evidence="4 5">
    <name type="scientific">Stephania cephalantha</name>
    <dbReference type="NCBI Taxonomy" id="152367"/>
    <lineage>
        <taxon>Eukaryota</taxon>
        <taxon>Viridiplantae</taxon>
        <taxon>Streptophyta</taxon>
        <taxon>Embryophyta</taxon>
        <taxon>Tracheophyta</taxon>
        <taxon>Spermatophyta</taxon>
        <taxon>Magnoliopsida</taxon>
        <taxon>Ranunculales</taxon>
        <taxon>Menispermaceae</taxon>
        <taxon>Menispermoideae</taxon>
        <taxon>Cissampelideae</taxon>
        <taxon>Stephania</taxon>
    </lineage>
</organism>
<dbReference type="EMBL" id="JBBNAG010000008">
    <property type="protein sequence ID" value="KAK9111009.1"/>
    <property type="molecule type" value="Genomic_DNA"/>
</dbReference>
<dbReference type="SUPFAM" id="SSF52129">
    <property type="entry name" value="Caspase-like"/>
    <property type="match status" value="1"/>
</dbReference>
<protein>
    <recommendedName>
        <fullName evidence="6">Metacaspase-1-like</fullName>
    </recommendedName>
</protein>
<dbReference type="InterPro" id="IPR005735">
    <property type="entry name" value="Znf_LSD1"/>
</dbReference>
<dbReference type="Pfam" id="PF00656">
    <property type="entry name" value="Peptidase_C14"/>
    <property type="match status" value="1"/>
</dbReference>
<dbReference type="InterPro" id="IPR050452">
    <property type="entry name" value="Metacaspase"/>
</dbReference>
<comment type="caution">
    <text evidence="4">The sequence shown here is derived from an EMBL/GenBank/DDBJ whole genome shotgun (WGS) entry which is preliminary data.</text>
</comment>